<evidence type="ECO:0000313" key="4">
    <source>
        <dbReference type="Proteomes" id="UP001165060"/>
    </source>
</evidence>
<keyword evidence="4" id="KW-1185">Reference proteome</keyword>
<organism evidence="3 4">
    <name type="scientific">Tetraparma gracilis</name>
    <dbReference type="NCBI Taxonomy" id="2962635"/>
    <lineage>
        <taxon>Eukaryota</taxon>
        <taxon>Sar</taxon>
        <taxon>Stramenopiles</taxon>
        <taxon>Ochrophyta</taxon>
        <taxon>Bolidophyceae</taxon>
        <taxon>Parmales</taxon>
        <taxon>Triparmaceae</taxon>
        <taxon>Tetraparma</taxon>
    </lineage>
</organism>
<dbReference type="InterPro" id="IPR013087">
    <property type="entry name" value="Znf_C2H2_type"/>
</dbReference>
<dbReference type="PROSITE" id="PS50157">
    <property type="entry name" value="ZINC_FINGER_C2H2_2"/>
    <property type="match status" value="2"/>
</dbReference>
<keyword evidence="1" id="KW-0479">Metal-binding</keyword>
<dbReference type="PROSITE" id="PS00028">
    <property type="entry name" value="ZINC_FINGER_C2H2_1"/>
    <property type="match status" value="2"/>
</dbReference>
<evidence type="ECO:0000313" key="3">
    <source>
        <dbReference type="EMBL" id="GMI28386.1"/>
    </source>
</evidence>
<dbReference type="EMBL" id="BRYB01004276">
    <property type="protein sequence ID" value="GMI28386.1"/>
    <property type="molecule type" value="Genomic_DNA"/>
</dbReference>
<feature type="domain" description="C2H2-type" evidence="2">
    <location>
        <begin position="202"/>
        <end position="226"/>
    </location>
</feature>
<dbReference type="Gene3D" id="3.30.160.60">
    <property type="entry name" value="Classic Zinc Finger"/>
    <property type="match status" value="1"/>
</dbReference>
<proteinExistence type="predicted"/>
<reference evidence="3 4" key="1">
    <citation type="journal article" date="2023" name="Commun. Biol.">
        <title>Genome analysis of Parmales, the sister group of diatoms, reveals the evolutionary specialization of diatoms from phago-mixotrophs to photoautotrophs.</title>
        <authorList>
            <person name="Ban H."/>
            <person name="Sato S."/>
            <person name="Yoshikawa S."/>
            <person name="Yamada K."/>
            <person name="Nakamura Y."/>
            <person name="Ichinomiya M."/>
            <person name="Sato N."/>
            <person name="Blanc-Mathieu R."/>
            <person name="Endo H."/>
            <person name="Kuwata A."/>
            <person name="Ogata H."/>
        </authorList>
    </citation>
    <scope>NUCLEOTIDE SEQUENCE [LARGE SCALE GENOMIC DNA]</scope>
</reference>
<sequence>APLTAREHRVAMDIKLPTDYEERSYSSKPVTHKEHRNLRKSAVAAKSIAVVAADRTRDARVLQAADTQQFGQDENLEDDMTVSVASFDANSEVSFKSNATHASKMSKMSGASKSSLSSQFNITDEMRKMTIRDYLTLSLDHDETADAMNVKFPKRLIRRGSESDLRPMTQQNLFKSGHNLRKIPLPEPDDIIAQPQRTVKGFICGHPGCGQVFQSEHSVKMHQKQHELRSRLAVTTPKTDQYLLSVFPKDIPWKKYPFNQISANAAPYTCPMDGCNKTFPNTDAVQKHIQMGHSKGDIMRFVEQMNKGKDNLQVEFLGNFRLVPPFMPPDGVPCLLCPHHAPPNIKCPICLDCIAAKGPVPPIKFYQGAKAVITNEERQKVQLTFDVNEFERGPLIYPRTGGKRLKYTQLRALCCDTLGHNFAAVSQYYTHSELKTLGFSRWGEFGSDAIDRDNELFMEEEVTWMRLEDLKGSCYALCCERDEYKKKKLMGELPKEMGKGRHEPKFCRYTFSMISMQVGPPRHTLFGTGAAKAAGGKGIGSDKYKKMMAEAGVW</sequence>
<protein>
    <recommendedName>
        <fullName evidence="2">C2H2-type domain-containing protein</fullName>
    </recommendedName>
</protein>
<keyword evidence="1" id="KW-0862">Zinc</keyword>
<name>A0ABQ6MM01_9STRA</name>
<dbReference type="Proteomes" id="UP001165060">
    <property type="component" value="Unassembled WGS sequence"/>
</dbReference>
<feature type="non-terminal residue" evidence="3">
    <location>
        <position position="1"/>
    </location>
</feature>
<gene>
    <name evidence="3" type="ORF">TeGR_g15082</name>
</gene>
<evidence type="ECO:0000259" key="2">
    <source>
        <dbReference type="PROSITE" id="PS50157"/>
    </source>
</evidence>
<comment type="caution">
    <text evidence="3">The sequence shown here is derived from an EMBL/GenBank/DDBJ whole genome shotgun (WGS) entry which is preliminary data.</text>
</comment>
<accession>A0ABQ6MM01</accession>
<keyword evidence="1" id="KW-0863">Zinc-finger</keyword>
<dbReference type="SMART" id="SM00355">
    <property type="entry name" value="ZnF_C2H2"/>
    <property type="match status" value="2"/>
</dbReference>
<feature type="domain" description="C2H2-type" evidence="2">
    <location>
        <begin position="268"/>
        <end position="298"/>
    </location>
</feature>
<evidence type="ECO:0000256" key="1">
    <source>
        <dbReference type="PROSITE-ProRule" id="PRU00042"/>
    </source>
</evidence>